<comment type="caution">
    <text evidence="4">The sequence shown here is derived from an EMBL/GenBank/DDBJ whole genome shotgun (WGS) entry which is preliminary data.</text>
</comment>
<dbReference type="InterPro" id="IPR000182">
    <property type="entry name" value="GNAT_dom"/>
</dbReference>
<dbReference type="PANTHER" id="PTHR43877:SF2">
    <property type="entry name" value="AMINOALKYLPHOSPHONATE N-ACETYLTRANSFERASE-RELATED"/>
    <property type="match status" value="1"/>
</dbReference>
<dbReference type="InterPro" id="IPR016181">
    <property type="entry name" value="Acyl_CoA_acyltransferase"/>
</dbReference>
<keyword evidence="5" id="KW-1185">Reference proteome</keyword>
<keyword evidence="2" id="KW-0012">Acyltransferase</keyword>
<evidence type="ECO:0000313" key="5">
    <source>
        <dbReference type="Proteomes" id="UP001150830"/>
    </source>
</evidence>
<dbReference type="RefSeq" id="WP_283172291.1">
    <property type="nucleotide sequence ID" value="NZ_JAPNOA010000009.1"/>
</dbReference>
<dbReference type="Proteomes" id="UP001150830">
    <property type="component" value="Unassembled WGS sequence"/>
</dbReference>
<feature type="domain" description="N-acetyltransferase" evidence="3">
    <location>
        <begin position="1"/>
        <end position="155"/>
    </location>
</feature>
<proteinExistence type="predicted"/>
<dbReference type="PANTHER" id="PTHR43877">
    <property type="entry name" value="AMINOALKYLPHOSPHONATE N-ACETYLTRANSFERASE-RELATED-RELATED"/>
    <property type="match status" value="1"/>
</dbReference>
<evidence type="ECO:0000256" key="2">
    <source>
        <dbReference type="ARBA" id="ARBA00023315"/>
    </source>
</evidence>
<dbReference type="Gene3D" id="3.40.630.30">
    <property type="match status" value="1"/>
</dbReference>
<evidence type="ECO:0000313" key="4">
    <source>
        <dbReference type="EMBL" id="MCY0964073.1"/>
    </source>
</evidence>
<dbReference type="PROSITE" id="PS51186">
    <property type="entry name" value="GNAT"/>
    <property type="match status" value="1"/>
</dbReference>
<reference evidence="4" key="1">
    <citation type="submission" date="2022-11" db="EMBL/GenBank/DDBJ databases">
        <title>Parathalassolutuus dongxingensis gen. nov., sp. nov., a novel member of family Oceanospirillaceae isolated from a coastal shrimp pond in Guangxi, China.</title>
        <authorList>
            <person name="Chen H."/>
        </authorList>
    </citation>
    <scope>NUCLEOTIDE SEQUENCE</scope>
    <source>
        <strain evidence="4">G-43</strain>
    </source>
</reference>
<accession>A0A9X3ISE7</accession>
<dbReference type="AlphaFoldDB" id="A0A9X3ISE7"/>
<evidence type="ECO:0000256" key="1">
    <source>
        <dbReference type="ARBA" id="ARBA00022679"/>
    </source>
</evidence>
<dbReference type="EMBL" id="JAPNOA010000009">
    <property type="protein sequence ID" value="MCY0964073.1"/>
    <property type="molecule type" value="Genomic_DNA"/>
</dbReference>
<organism evidence="4 5">
    <name type="scientific">Parathalassolituus penaei</name>
    <dbReference type="NCBI Taxonomy" id="2997323"/>
    <lineage>
        <taxon>Bacteria</taxon>
        <taxon>Pseudomonadati</taxon>
        <taxon>Pseudomonadota</taxon>
        <taxon>Gammaproteobacteria</taxon>
        <taxon>Oceanospirillales</taxon>
        <taxon>Oceanospirillaceae</taxon>
        <taxon>Parathalassolituus</taxon>
    </lineage>
</organism>
<gene>
    <name evidence="4" type="ORF">OUO13_02635</name>
</gene>
<dbReference type="CDD" id="cd04301">
    <property type="entry name" value="NAT_SF"/>
    <property type="match status" value="1"/>
</dbReference>
<dbReference type="InterPro" id="IPR050832">
    <property type="entry name" value="Bact_Acetyltransf"/>
</dbReference>
<dbReference type="Pfam" id="PF00583">
    <property type="entry name" value="Acetyltransf_1"/>
    <property type="match status" value="1"/>
</dbReference>
<evidence type="ECO:0000259" key="3">
    <source>
        <dbReference type="PROSITE" id="PS51186"/>
    </source>
</evidence>
<sequence length="161" mass="17646">MLCRPVTAEDIPAICAIPSTREELFYAFPAAQEFPLTPSTLEAAIAARSDSTVVEIAGRVAGFANFDKWGSQGCTMGNLMVDADYRRAGVAAFLIRHMVGVAYRQHGAQLLALSCFNHNTAGLYLYHSLGFRLTGMEPRQDHRQQPAMLLNFLLDNRAAVV</sequence>
<dbReference type="SUPFAM" id="SSF55729">
    <property type="entry name" value="Acyl-CoA N-acyltransferases (Nat)"/>
    <property type="match status" value="1"/>
</dbReference>
<protein>
    <submittedName>
        <fullName evidence="4">GNAT family N-acetyltransferase</fullName>
    </submittedName>
</protein>
<dbReference type="GO" id="GO:0016747">
    <property type="term" value="F:acyltransferase activity, transferring groups other than amino-acyl groups"/>
    <property type="evidence" value="ECO:0007669"/>
    <property type="project" value="InterPro"/>
</dbReference>
<name>A0A9X3ISE7_9GAMM</name>
<keyword evidence="1" id="KW-0808">Transferase</keyword>